<keyword evidence="1" id="KW-1133">Transmembrane helix</keyword>
<dbReference type="Pfam" id="PF07786">
    <property type="entry name" value="HGSNAT_cat"/>
    <property type="match status" value="1"/>
</dbReference>
<proteinExistence type="predicted"/>
<dbReference type="Proteomes" id="UP000278398">
    <property type="component" value="Unassembled WGS sequence"/>
</dbReference>
<dbReference type="InterPro" id="IPR012429">
    <property type="entry name" value="HGSNAT_cat"/>
</dbReference>
<evidence type="ECO:0000259" key="2">
    <source>
        <dbReference type="Pfam" id="PF07786"/>
    </source>
</evidence>
<feature type="transmembrane region" description="Helical" evidence="1">
    <location>
        <begin position="48"/>
        <end position="68"/>
    </location>
</feature>
<sequence length="242" mass="26254">MAEFQRVLAIDIIRGIAIGGVVLFHVVWDLEFAGFIDGVARHPAWLMFGRSLAGTFMVLVGMSLALSHRGNIHWGSFSRRLGKIILAAAAITAVTRLAFPTNFVYFGILHAIAVATLVGALFLGTTASACLAFGSLVLALPLVLESPTFDTRWLAWIGFAAQPPPSNDFVPVFPWIGLTLLGMAAMKWFSAWPSKARLAQEEHPGNLAGGIAWMGKKSLLIYLIHQPILLAIILPLSWLLLE</sequence>
<feature type="transmembrane region" description="Helical" evidence="1">
    <location>
        <begin position="130"/>
        <end position="149"/>
    </location>
</feature>
<dbReference type="AlphaFoldDB" id="A0A3S0G972"/>
<evidence type="ECO:0000256" key="1">
    <source>
        <dbReference type="SAM" id="Phobius"/>
    </source>
</evidence>
<protein>
    <submittedName>
        <fullName evidence="3">DUF1624 domain-containing protein</fullName>
    </submittedName>
</protein>
<accession>A0A3S0G972</accession>
<gene>
    <name evidence="3" type="ORF">EJC49_09845</name>
</gene>
<keyword evidence="4" id="KW-1185">Reference proteome</keyword>
<dbReference type="RefSeq" id="WP_126699763.1">
    <property type="nucleotide sequence ID" value="NZ_RWKW01000034.1"/>
</dbReference>
<evidence type="ECO:0000313" key="3">
    <source>
        <dbReference type="EMBL" id="RST86573.1"/>
    </source>
</evidence>
<keyword evidence="1" id="KW-0472">Membrane</keyword>
<feature type="domain" description="Heparan-alpha-glucosaminide N-acetyltransferase catalytic" evidence="2">
    <location>
        <begin position="6"/>
        <end position="227"/>
    </location>
</feature>
<feature type="transmembrane region" description="Helical" evidence="1">
    <location>
        <begin position="219"/>
        <end position="241"/>
    </location>
</feature>
<organism evidence="3 4">
    <name type="scientific">Aquibium carbonis</name>
    <dbReference type="NCBI Taxonomy" id="2495581"/>
    <lineage>
        <taxon>Bacteria</taxon>
        <taxon>Pseudomonadati</taxon>
        <taxon>Pseudomonadota</taxon>
        <taxon>Alphaproteobacteria</taxon>
        <taxon>Hyphomicrobiales</taxon>
        <taxon>Phyllobacteriaceae</taxon>
        <taxon>Aquibium</taxon>
    </lineage>
</organism>
<feature type="transmembrane region" description="Helical" evidence="1">
    <location>
        <begin position="105"/>
        <end position="123"/>
    </location>
</feature>
<feature type="transmembrane region" description="Helical" evidence="1">
    <location>
        <begin position="80"/>
        <end position="99"/>
    </location>
</feature>
<evidence type="ECO:0000313" key="4">
    <source>
        <dbReference type="Proteomes" id="UP000278398"/>
    </source>
</evidence>
<dbReference type="OrthoDB" id="9807591at2"/>
<keyword evidence="1" id="KW-0812">Transmembrane</keyword>
<reference evidence="3 4" key="1">
    <citation type="submission" date="2018-12" db="EMBL/GenBank/DDBJ databases">
        <title>Mesorhizobium carbonis sp. nov., isolated from coal mine water.</title>
        <authorList>
            <person name="Xin W."/>
            <person name="Xu Z."/>
            <person name="Xiang F."/>
            <person name="Zhang J."/>
            <person name="Xi L."/>
            <person name="Liu J."/>
        </authorList>
    </citation>
    <scope>NUCLEOTIDE SEQUENCE [LARGE SCALE GENOMIC DNA]</scope>
    <source>
        <strain evidence="3 4">B2.3</strain>
    </source>
</reference>
<feature type="transmembrane region" description="Helical" evidence="1">
    <location>
        <begin position="7"/>
        <end position="28"/>
    </location>
</feature>
<feature type="transmembrane region" description="Helical" evidence="1">
    <location>
        <begin position="169"/>
        <end position="189"/>
    </location>
</feature>
<comment type="caution">
    <text evidence="3">The sequence shown here is derived from an EMBL/GenBank/DDBJ whole genome shotgun (WGS) entry which is preliminary data.</text>
</comment>
<name>A0A3S0G972_9HYPH</name>
<dbReference type="EMBL" id="RWKW01000034">
    <property type="protein sequence ID" value="RST86573.1"/>
    <property type="molecule type" value="Genomic_DNA"/>
</dbReference>